<evidence type="ECO:0000313" key="8">
    <source>
        <dbReference type="Proteomes" id="UP000038010"/>
    </source>
</evidence>
<keyword evidence="5" id="KW-0560">Oxidoreductase</keyword>
<evidence type="ECO:0000256" key="4">
    <source>
        <dbReference type="ARBA" id="ARBA00022827"/>
    </source>
</evidence>
<evidence type="ECO:0000256" key="3">
    <source>
        <dbReference type="ARBA" id="ARBA00022630"/>
    </source>
</evidence>
<accession>A0A0N1H165</accession>
<dbReference type="InterPro" id="IPR045170">
    <property type="entry name" value="MTOX"/>
</dbReference>
<dbReference type="RefSeq" id="XP_017997927.1">
    <property type="nucleotide sequence ID" value="XM_018143192.1"/>
</dbReference>
<dbReference type="PANTHER" id="PTHR10961">
    <property type="entry name" value="PEROXISOMAL SARCOSINE OXIDASE"/>
    <property type="match status" value="1"/>
</dbReference>
<dbReference type="InterPro" id="IPR006076">
    <property type="entry name" value="FAD-dep_OxRdtase"/>
</dbReference>
<comment type="cofactor">
    <cofactor evidence="1">
        <name>FAD</name>
        <dbReference type="ChEBI" id="CHEBI:57692"/>
    </cofactor>
</comment>
<dbReference type="STRING" id="1664694.A0A0N1H165"/>
<dbReference type="GO" id="GO:0008115">
    <property type="term" value="F:sarcosine oxidase activity"/>
    <property type="evidence" value="ECO:0007669"/>
    <property type="project" value="TreeGrafter"/>
</dbReference>
<gene>
    <name evidence="7" type="ORF">AB675_3164</name>
</gene>
<dbReference type="Gene3D" id="3.30.9.10">
    <property type="entry name" value="D-Amino Acid Oxidase, subunit A, domain 2"/>
    <property type="match status" value="1"/>
</dbReference>
<dbReference type="Pfam" id="PF01266">
    <property type="entry name" value="DAO"/>
    <property type="match status" value="1"/>
</dbReference>
<organism evidence="7 8">
    <name type="scientific">Cyphellophora attinorum</name>
    <dbReference type="NCBI Taxonomy" id="1664694"/>
    <lineage>
        <taxon>Eukaryota</taxon>
        <taxon>Fungi</taxon>
        <taxon>Dikarya</taxon>
        <taxon>Ascomycota</taxon>
        <taxon>Pezizomycotina</taxon>
        <taxon>Eurotiomycetes</taxon>
        <taxon>Chaetothyriomycetidae</taxon>
        <taxon>Chaetothyriales</taxon>
        <taxon>Cyphellophoraceae</taxon>
        <taxon>Cyphellophora</taxon>
    </lineage>
</organism>
<name>A0A0N1H165_9EURO</name>
<keyword evidence="4" id="KW-0274">FAD</keyword>
<comment type="caution">
    <text evidence="7">The sequence shown here is derived from an EMBL/GenBank/DDBJ whole genome shotgun (WGS) entry which is preliminary data.</text>
</comment>
<comment type="similarity">
    <text evidence="2">Belongs to the MSOX/MTOX family.</text>
</comment>
<dbReference type="EMBL" id="LFJN01000021">
    <property type="protein sequence ID" value="KPI37964.1"/>
    <property type="molecule type" value="Genomic_DNA"/>
</dbReference>
<dbReference type="OrthoDB" id="2219495at2759"/>
<keyword evidence="3" id="KW-0285">Flavoprotein</keyword>
<evidence type="ECO:0000313" key="7">
    <source>
        <dbReference type="EMBL" id="KPI37964.1"/>
    </source>
</evidence>
<dbReference type="PANTHER" id="PTHR10961:SF15">
    <property type="entry name" value="FAD DEPENDENT OXIDOREDUCTASE DOMAIN-CONTAINING PROTEIN"/>
    <property type="match status" value="1"/>
</dbReference>
<dbReference type="Proteomes" id="UP000038010">
    <property type="component" value="Unassembled WGS sequence"/>
</dbReference>
<dbReference type="AlphaFoldDB" id="A0A0N1H165"/>
<protein>
    <submittedName>
        <fullName evidence="7">L-pipecolate oxidase</fullName>
    </submittedName>
</protein>
<evidence type="ECO:0000256" key="1">
    <source>
        <dbReference type="ARBA" id="ARBA00001974"/>
    </source>
</evidence>
<sequence>MVTKDSKIIVVGGGVFGLSTSLWLARGGYRDVTIFDRCQFDKNFYNPADGCDGASADLNKIFRISYAEKLHYQNMAIELETSLPPDLEPDDKLLHECGCYYVGDGQDMKDYYAESLRSIERTAPHLRKKQFIKGNPESEEQIRSLGGTWAKKFHIVDKINGGDTNGFLDTNAGVTIADKACTWARFLCEQAGVMFVLGDPQGKLKRLIKTPTPNSTRVTGIETCDGKTHAADLVIVAAGGWTASILPEAHRTVETTAGTLMFIDIPEDRQDLRKKFHPDNYPVWHYRRGSGDTYYQGGSFPITKSGRLKFGFRGKKFTNFEDHPTEPNLRVSTPRTKYTDNPINTVPAYGLAKMKEVLYEALPELREFAFTDSRLCWYTDSIDNEYVIDYVPGYDKSLFICTGGSGHAFKFLPILGRHVKNQLEGMEDQFTQLWKWRVVTEGKSSNGLEEGEGGARVLAGIEMASRKFTIPNLPAFTASRPPSHDRLLGMADMTDPIVITASDFNFNDVRDRLMREAGLNSKQAATNIVAEVSLGAVGPKEVAVQN</sequence>
<dbReference type="VEuPathDB" id="FungiDB:AB675_3164"/>
<dbReference type="InterPro" id="IPR036188">
    <property type="entry name" value="FAD/NAD-bd_sf"/>
</dbReference>
<dbReference type="GeneID" id="28735071"/>
<evidence type="ECO:0000259" key="6">
    <source>
        <dbReference type="Pfam" id="PF01266"/>
    </source>
</evidence>
<reference evidence="7 8" key="1">
    <citation type="submission" date="2015-06" db="EMBL/GenBank/DDBJ databases">
        <title>Draft genome of the ant-associated black yeast Phialophora attae CBS 131958.</title>
        <authorList>
            <person name="Moreno L.F."/>
            <person name="Stielow B.J."/>
            <person name="de Hoog S."/>
            <person name="Vicente V.A."/>
            <person name="Weiss V.A."/>
            <person name="de Vries M."/>
            <person name="Cruz L.M."/>
            <person name="Souza E.M."/>
        </authorList>
    </citation>
    <scope>NUCLEOTIDE SEQUENCE [LARGE SCALE GENOMIC DNA]</scope>
    <source>
        <strain evidence="7 8">CBS 131958</strain>
    </source>
</reference>
<evidence type="ECO:0000256" key="5">
    <source>
        <dbReference type="ARBA" id="ARBA00023002"/>
    </source>
</evidence>
<proteinExistence type="inferred from homology"/>
<dbReference type="Gene3D" id="3.50.50.60">
    <property type="entry name" value="FAD/NAD(P)-binding domain"/>
    <property type="match status" value="1"/>
</dbReference>
<feature type="domain" description="FAD dependent oxidoreductase" evidence="6">
    <location>
        <begin position="7"/>
        <end position="419"/>
    </location>
</feature>
<keyword evidence="8" id="KW-1185">Reference proteome</keyword>
<dbReference type="GO" id="GO:0050660">
    <property type="term" value="F:flavin adenine dinucleotide binding"/>
    <property type="evidence" value="ECO:0007669"/>
    <property type="project" value="InterPro"/>
</dbReference>
<dbReference type="SUPFAM" id="SSF51905">
    <property type="entry name" value="FAD/NAD(P)-binding domain"/>
    <property type="match status" value="1"/>
</dbReference>
<evidence type="ECO:0000256" key="2">
    <source>
        <dbReference type="ARBA" id="ARBA00010989"/>
    </source>
</evidence>